<evidence type="ECO:0000256" key="7">
    <source>
        <dbReference type="ARBA" id="ARBA00023015"/>
    </source>
</evidence>
<dbReference type="CDD" id="cd02325">
    <property type="entry name" value="R3H"/>
    <property type="match status" value="1"/>
</dbReference>
<gene>
    <name evidence="12" type="ORF">CVT25_011740</name>
</gene>
<dbReference type="PANTHER" id="PTHR12360">
    <property type="entry name" value="NUCLEAR TRANSCRIPTION FACTOR, X-BOX BINDING 1 NFX1"/>
    <property type="match status" value="1"/>
</dbReference>
<keyword evidence="8" id="KW-0804">Transcription</keyword>
<dbReference type="Proteomes" id="UP000283269">
    <property type="component" value="Unassembled WGS sequence"/>
</dbReference>
<dbReference type="FunCoup" id="A0A409WII1">
    <property type="interactions" value="712"/>
</dbReference>
<evidence type="ECO:0000256" key="9">
    <source>
        <dbReference type="ARBA" id="ARBA00023242"/>
    </source>
</evidence>
<feature type="region of interest" description="Disordered" evidence="10">
    <location>
        <begin position="967"/>
        <end position="1010"/>
    </location>
</feature>
<feature type="compositionally biased region" description="Polar residues" evidence="10">
    <location>
        <begin position="1045"/>
        <end position="1066"/>
    </location>
</feature>
<comment type="caution">
    <text evidence="12">The sequence shown here is derived from an EMBL/GenBank/DDBJ whole genome shotgun (WGS) entry which is preliminary data.</text>
</comment>
<feature type="region of interest" description="Disordered" evidence="10">
    <location>
        <begin position="1045"/>
        <end position="1090"/>
    </location>
</feature>
<dbReference type="InParanoid" id="A0A409WII1"/>
<evidence type="ECO:0000256" key="1">
    <source>
        <dbReference type="ARBA" id="ARBA00004123"/>
    </source>
</evidence>
<evidence type="ECO:0000256" key="4">
    <source>
        <dbReference type="ARBA" id="ARBA00022737"/>
    </source>
</evidence>
<evidence type="ECO:0000256" key="5">
    <source>
        <dbReference type="ARBA" id="ARBA00022771"/>
    </source>
</evidence>
<feature type="compositionally biased region" description="Low complexity" evidence="10">
    <location>
        <begin position="1067"/>
        <end position="1080"/>
    </location>
</feature>
<evidence type="ECO:0000313" key="13">
    <source>
        <dbReference type="Proteomes" id="UP000283269"/>
    </source>
</evidence>
<keyword evidence="7" id="KW-0805">Transcription regulation</keyword>
<feature type="compositionally biased region" description="Polar residues" evidence="10">
    <location>
        <begin position="19"/>
        <end position="31"/>
    </location>
</feature>
<feature type="compositionally biased region" description="Polar residues" evidence="10">
    <location>
        <begin position="995"/>
        <end position="1010"/>
    </location>
</feature>
<dbReference type="OrthoDB" id="6512771at2759"/>
<reference evidence="12 13" key="1">
    <citation type="journal article" date="2018" name="Evol. Lett.">
        <title>Horizontal gene cluster transfer increased hallucinogenic mushroom diversity.</title>
        <authorList>
            <person name="Reynolds H.T."/>
            <person name="Vijayakumar V."/>
            <person name="Gluck-Thaler E."/>
            <person name="Korotkin H.B."/>
            <person name="Matheny P.B."/>
            <person name="Slot J.C."/>
        </authorList>
    </citation>
    <scope>NUCLEOTIDE SEQUENCE [LARGE SCALE GENOMIC DNA]</scope>
    <source>
        <strain evidence="12 13">2631</strain>
    </source>
</reference>
<dbReference type="InterPro" id="IPR001374">
    <property type="entry name" value="R3H_dom"/>
</dbReference>
<dbReference type="PANTHER" id="PTHR12360:SF12">
    <property type="entry name" value="TRANSCRIPTIONAL REPRESSOR NF-X1"/>
    <property type="match status" value="1"/>
</dbReference>
<protein>
    <recommendedName>
        <fullName evidence="11">R3H domain-containing protein</fullName>
    </recommendedName>
</protein>
<keyword evidence="4" id="KW-0677">Repeat</keyword>
<keyword evidence="3" id="KW-0479">Metal-binding</keyword>
<dbReference type="Pfam" id="PF01422">
    <property type="entry name" value="zf-NF-X1"/>
    <property type="match status" value="6"/>
</dbReference>
<feature type="compositionally biased region" description="Basic residues" evidence="10">
    <location>
        <begin position="32"/>
        <end position="41"/>
    </location>
</feature>
<feature type="compositionally biased region" description="Low complexity" evidence="10">
    <location>
        <begin position="967"/>
        <end position="989"/>
    </location>
</feature>
<dbReference type="EMBL" id="NHYD01003423">
    <property type="protein sequence ID" value="PPQ78281.1"/>
    <property type="molecule type" value="Genomic_DNA"/>
</dbReference>
<dbReference type="SMART" id="SM00438">
    <property type="entry name" value="ZnF_NFX"/>
    <property type="match status" value="6"/>
</dbReference>
<dbReference type="SMART" id="SM00393">
    <property type="entry name" value="R3H"/>
    <property type="match status" value="1"/>
</dbReference>
<dbReference type="Gene3D" id="3.30.1370.50">
    <property type="entry name" value="R3H-like domain"/>
    <property type="match status" value="1"/>
</dbReference>
<dbReference type="AlphaFoldDB" id="A0A409WII1"/>
<evidence type="ECO:0000259" key="11">
    <source>
        <dbReference type="PROSITE" id="PS51061"/>
    </source>
</evidence>
<accession>A0A409WII1</accession>
<dbReference type="InterPro" id="IPR034078">
    <property type="entry name" value="NFX1_fam"/>
</dbReference>
<dbReference type="GO" id="GO:0000122">
    <property type="term" value="P:negative regulation of transcription by RNA polymerase II"/>
    <property type="evidence" value="ECO:0007669"/>
    <property type="project" value="TreeGrafter"/>
</dbReference>
<dbReference type="GO" id="GO:0000981">
    <property type="term" value="F:DNA-binding transcription factor activity, RNA polymerase II-specific"/>
    <property type="evidence" value="ECO:0007669"/>
    <property type="project" value="TreeGrafter"/>
</dbReference>
<dbReference type="GO" id="GO:0005634">
    <property type="term" value="C:nucleus"/>
    <property type="evidence" value="ECO:0007669"/>
    <property type="project" value="UniProtKB-SubCell"/>
</dbReference>
<evidence type="ECO:0000256" key="10">
    <source>
        <dbReference type="SAM" id="MobiDB-lite"/>
    </source>
</evidence>
<evidence type="ECO:0000256" key="8">
    <source>
        <dbReference type="ARBA" id="ARBA00023163"/>
    </source>
</evidence>
<keyword evidence="5" id="KW-0863">Zinc-finger</keyword>
<dbReference type="GO" id="GO:0008270">
    <property type="term" value="F:zinc ion binding"/>
    <property type="evidence" value="ECO:0007669"/>
    <property type="project" value="UniProtKB-KW"/>
</dbReference>
<comment type="subcellular location">
    <subcellularLocation>
        <location evidence="1">Nucleus</location>
    </subcellularLocation>
</comment>
<dbReference type="STRING" id="93625.A0A409WII1"/>
<evidence type="ECO:0000256" key="3">
    <source>
        <dbReference type="ARBA" id="ARBA00022723"/>
    </source>
</evidence>
<evidence type="ECO:0000256" key="6">
    <source>
        <dbReference type="ARBA" id="ARBA00022833"/>
    </source>
</evidence>
<keyword evidence="6" id="KW-0862">Zinc</keyword>
<keyword evidence="13" id="KW-1185">Reference proteome</keyword>
<keyword evidence="9" id="KW-0539">Nucleus</keyword>
<feature type="region of interest" description="Disordered" evidence="10">
    <location>
        <begin position="1"/>
        <end position="165"/>
    </location>
</feature>
<dbReference type="GO" id="GO:0000977">
    <property type="term" value="F:RNA polymerase II transcription regulatory region sequence-specific DNA binding"/>
    <property type="evidence" value="ECO:0007669"/>
    <property type="project" value="TreeGrafter"/>
</dbReference>
<feature type="compositionally biased region" description="Polar residues" evidence="10">
    <location>
        <begin position="69"/>
        <end position="79"/>
    </location>
</feature>
<dbReference type="InterPro" id="IPR000967">
    <property type="entry name" value="Znf_NFX1"/>
</dbReference>
<dbReference type="InterPro" id="IPR036867">
    <property type="entry name" value="R3H_dom_sf"/>
</dbReference>
<dbReference type="CDD" id="cd06008">
    <property type="entry name" value="NF-X1-zinc-finger"/>
    <property type="match status" value="5"/>
</dbReference>
<feature type="domain" description="R3H" evidence="11">
    <location>
        <begin position="872"/>
        <end position="934"/>
    </location>
</feature>
<name>A0A409WII1_PSICY</name>
<evidence type="ECO:0000256" key="2">
    <source>
        <dbReference type="ARBA" id="ARBA00007269"/>
    </source>
</evidence>
<evidence type="ECO:0000313" key="12">
    <source>
        <dbReference type="EMBL" id="PPQ78281.1"/>
    </source>
</evidence>
<dbReference type="PROSITE" id="PS51061">
    <property type="entry name" value="R3H"/>
    <property type="match status" value="1"/>
</dbReference>
<comment type="similarity">
    <text evidence="2">Belongs to the NFX1 family.</text>
</comment>
<dbReference type="SUPFAM" id="SSF82708">
    <property type="entry name" value="R3H domain"/>
    <property type="match status" value="1"/>
</dbReference>
<proteinExistence type="inferred from homology"/>
<feature type="compositionally biased region" description="Polar residues" evidence="10">
    <location>
        <begin position="129"/>
        <end position="139"/>
    </location>
</feature>
<dbReference type="Pfam" id="PF01424">
    <property type="entry name" value="R3H"/>
    <property type="match status" value="1"/>
</dbReference>
<sequence>MSTEVPQVPATANIPINDLPSSGDPNSNSNQQKRRPPRHNRPPNVEGGAPTQSRPPRRPRQPKDAKPSNEASTSSSVVDSGNERKSNSQPRTRRKKPAQTSNTPDAAGNGAATAPPPRNRRGANFGAGLTTSDSKSNQPVRDKEPGNSRGRHLPQGDDLTSSLIRNLSTPPYPDCPICFSSIRPDHAIWSCSPSIPIVTSSENQVQQYCWTSFHVRCIRSWADKSVKDVAEAWRARGEPDRGGDWRCPGCQAKREAVPSGYWYETGVSATRPLNHSVFVFRPLTRAGIRVLARARVVVGIRAPCNAILVHVHRVKLPPDSNATVQRKISSLSAVGLTSGVKVYAIYPATMTLNCGKHACEQICHEGDCGKCDRTEVATCWCGKEQKTVNCGEGKEVECFVEGDTPWIGKFGCDHICERLFDCGKHKCQEPCHPPSSKPAVCPRSPSKITHCPCGKNSIAPSSITDPSQYTFPARTDCSTPIPTCDSVCSKPHPACQHPCTSICHSGLCPPCTVQIVRPCRCGGSTKSMPCHEVLSASAAGVEEKEVLCDRPCQALRACGRHQCRRVCCPLASLAVNVGRKGKRRAVEDTQGIGEEQGGWHECDLVCGKMLSCGNHKCEERDHKGVCPPCLRSSFEIDHSMAACLTSLCAHADVRSTSRLFLAGPRSSAIIRVPDPHPLVATPLHPTHAMTTRSRVHPAPPLPTRAARVARRSCRMCVARSRRRKFPVVRLMACGFHHCERLCHGDECGPCTAPCGKSRKSCLPNHHPCTRPCHAPATCPETDPCQSIITLTCACGRIRQAVHCGRTASSSPNGNGSQAGAGGGPKCTSECQIAKRNARLADALGISADGRDRAGAGTASYADDLVTFARANMKFLPVVEKAFADFVTSEKRTQVLPHMPPERRKFVHDLASVYRMDTQMVDQEPHRSVELLRRVDTRLPSPLLSQFLSSLVPPPSLGKLADFRSLKSAQPSSTSTPAAASWRSSATTPKPATPPNYAQSSGSGSSANTHRGWTAVVSKPGAALVAAPHPTASLAGITSGSLLARQSVSHGESGTNTGVVGSAGQRTVSPAVAVPSAVSKDPVPDDWEDDV</sequence>
<organism evidence="12 13">
    <name type="scientific">Psilocybe cyanescens</name>
    <dbReference type="NCBI Taxonomy" id="93625"/>
    <lineage>
        <taxon>Eukaryota</taxon>
        <taxon>Fungi</taxon>
        <taxon>Dikarya</taxon>
        <taxon>Basidiomycota</taxon>
        <taxon>Agaricomycotina</taxon>
        <taxon>Agaricomycetes</taxon>
        <taxon>Agaricomycetidae</taxon>
        <taxon>Agaricales</taxon>
        <taxon>Agaricineae</taxon>
        <taxon>Strophariaceae</taxon>
        <taxon>Psilocybe</taxon>
    </lineage>
</organism>